<dbReference type="PROSITE" id="PS00409">
    <property type="entry name" value="PROKAR_NTER_METHYL"/>
    <property type="match status" value="1"/>
</dbReference>
<keyword evidence="1" id="KW-0472">Membrane</keyword>
<evidence type="ECO:0000313" key="3">
    <source>
        <dbReference type="Proteomes" id="UP000011996"/>
    </source>
</evidence>
<evidence type="ECO:0000313" key="2">
    <source>
        <dbReference type="EMBL" id="EMI23549.1"/>
    </source>
</evidence>
<organism evidence="2 3">
    <name type="scientific">Rhodopirellula europaea SH398</name>
    <dbReference type="NCBI Taxonomy" id="1263868"/>
    <lineage>
        <taxon>Bacteria</taxon>
        <taxon>Pseudomonadati</taxon>
        <taxon>Planctomycetota</taxon>
        <taxon>Planctomycetia</taxon>
        <taxon>Pirellulales</taxon>
        <taxon>Pirellulaceae</taxon>
        <taxon>Rhodopirellula</taxon>
    </lineage>
</organism>
<evidence type="ECO:0000256" key="1">
    <source>
        <dbReference type="SAM" id="Phobius"/>
    </source>
</evidence>
<dbReference type="InterPro" id="IPR012902">
    <property type="entry name" value="N_methyl_site"/>
</dbReference>
<comment type="caution">
    <text evidence="2">The sequence shown here is derived from an EMBL/GenBank/DDBJ whole genome shotgun (WGS) entry which is preliminary data.</text>
</comment>
<reference evidence="2 3" key="1">
    <citation type="journal article" date="2013" name="Mar. Genomics">
        <title>Expression of sulfatases in Rhodopirellula baltica and the diversity of sulfatases in the genus Rhodopirellula.</title>
        <authorList>
            <person name="Wegner C.E."/>
            <person name="Richter-Heitmann T."/>
            <person name="Klindworth A."/>
            <person name="Klockow C."/>
            <person name="Richter M."/>
            <person name="Achstetter T."/>
            <person name="Glockner F.O."/>
            <person name="Harder J."/>
        </authorList>
    </citation>
    <scope>NUCLEOTIDE SEQUENCE [LARGE SCALE GENOMIC DNA]</scope>
    <source>
        <strain evidence="2 3">SH398</strain>
    </source>
</reference>
<dbReference type="NCBIfam" id="TIGR02532">
    <property type="entry name" value="IV_pilin_GFxxxE"/>
    <property type="match status" value="1"/>
</dbReference>
<feature type="transmembrane region" description="Helical" evidence="1">
    <location>
        <begin position="12"/>
        <end position="34"/>
    </location>
</feature>
<protein>
    <submittedName>
        <fullName evidence="2">Protein containing Prepilin-type cleavage/methylation</fullName>
    </submittedName>
</protein>
<dbReference type="SUPFAM" id="SSF54523">
    <property type="entry name" value="Pili subunits"/>
    <property type="match status" value="1"/>
</dbReference>
<gene>
    <name evidence="2" type="ORF">RESH_05881</name>
</gene>
<dbReference type="AlphaFoldDB" id="M5SBM2"/>
<name>M5SBM2_9BACT</name>
<dbReference type="Gene3D" id="3.30.700.10">
    <property type="entry name" value="Glycoprotein, Type 4 Pilin"/>
    <property type="match status" value="1"/>
</dbReference>
<dbReference type="PATRIC" id="fig|1263868.3.peg.6380"/>
<keyword evidence="1" id="KW-1133">Transmembrane helix</keyword>
<dbReference type="EMBL" id="ANOF01000192">
    <property type="protein sequence ID" value="EMI23549.1"/>
    <property type="molecule type" value="Genomic_DNA"/>
</dbReference>
<keyword evidence="1" id="KW-0812">Transmembrane</keyword>
<dbReference type="Proteomes" id="UP000011996">
    <property type="component" value="Unassembled WGS sequence"/>
</dbReference>
<proteinExistence type="predicted"/>
<dbReference type="Pfam" id="PF07963">
    <property type="entry name" value="N_methyl"/>
    <property type="match status" value="1"/>
</dbReference>
<sequence>MSGLTTGRKGFTLVELAVVLAIVAILSATSVMVVRQPLAASQRHFFLEKVRSLDSIARRRSMAGEQVGLTFDLGTQRMAVIDQVSRDVITQTNFDGQIRLQAVASGSRSQKRTGVIGYDRYGCSGSFAVAISADEHPGKWMLVLGMTGQAYFDQSKKTVDEILHRERIVTD</sequence>
<dbReference type="InterPro" id="IPR045584">
    <property type="entry name" value="Pilin-like"/>
</dbReference>
<accession>M5SBM2</accession>
<dbReference type="STRING" id="1263868.RESH_05881"/>
<dbReference type="OrthoDB" id="9977547at2"/>